<dbReference type="SUPFAM" id="SSF55729">
    <property type="entry name" value="Acyl-CoA N-acyltransferases (Nat)"/>
    <property type="match status" value="2"/>
</dbReference>
<organism evidence="10 11">
    <name type="scientific">Trypanosoma cruzi marinkellei</name>
    <dbReference type="NCBI Taxonomy" id="85056"/>
    <lineage>
        <taxon>Eukaryota</taxon>
        <taxon>Discoba</taxon>
        <taxon>Euglenozoa</taxon>
        <taxon>Kinetoplastea</taxon>
        <taxon>Metakinetoplastina</taxon>
        <taxon>Trypanosomatida</taxon>
        <taxon>Trypanosomatidae</taxon>
        <taxon>Trypanosoma</taxon>
        <taxon>Schizotrypanum</taxon>
    </lineage>
</organism>
<dbReference type="InterPro" id="IPR000903">
    <property type="entry name" value="NMT"/>
</dbReference>
<dbReference type="AlphaFoldDB" id="K2N941"/>
<dbReference type="Proteomes" id="UP000007350">
    <property type="component" value="Unassembled WGS sequence"/>
</dbReference>
<dbReference type="FunFam" id="3.40.630.170:FF:000004">
    <property type="entry name" value="Glycylpeptide N-tetradecanoyltransferase"/>
    <property type="match status" value="1"/>
</dbReference>
<evidence type="ECO:0000256" key="3">
    <source>
        <dbReference type="ARBA" id="ARBA00022679"/>
    </source>
</evidence>
<evidence type="ECO:0000313" key="10">
    <source>
        <dbReference type="EMBL" id="EKF31336.1"/>
    </source>
</evidence>
<reference evidence="10 11" key="1">
    <citation type="journal article" date="2012" name="BMC Genomics">
        <title>Comparative genomic analysis of human infective Trypanosoma cruzi lineages with the bat-restricted subspecies T. cruzi marinkellei.</title>
        <authorList>
            <person name="Franzen O."/>
            <person name="Talavera-Lopez C."/>
            <person name="Ochaya S."/>
            <person name="Butler C.E."/>
            <person name="Messenger L.A."/>
            <person name="Lewis M.D."/>
            <person name="Llewellyn M.S."/>
            <person name="Marinkelle C.J."/>
            <person name="Tyler K.M."/>
            <person name="Miles M.A."/>
            <person name="Andersson B."/>
        </authorList>
    </citation>
    <scope>NUCLEOTIDE SEQUENCE [LARGE SCALE GENOMIC DNA]</scope>
    <source>
        <strain evidence="10 11">B7</strain>
    </source>
</reference>
<dbReference type="PANTHER" id="PTHR11377:SF5">
    <property type="entry name" value="GLYCYLPEPTIDE N-TETRADECANOYLTRANSFERASE"/>
    <property type="match status" value="1"/>
</dbReference>
<dbReference type="OrthoDB" id="60315at2759"/>
<evidence type="ECO:0000256" key="4">
    <source>
        <dbReference type="ARBA" id="ARBA00023315"/>
    </source>
</evidence>
<keyword evidence="11" id="KW-1185">Reference proteome</keyword>
<evidence type="ECO:0000256" key="1">
    <source>
        <dbReference type="ARBA" id="ARBA00009469"/>
    </source>
</evidence>
<dbReference type="InterPro" id="IPR022677">
    <property type="entry name" value="NMT_C"/>
</dbReference>
<comment type="function">
    <text evidence="5">Adds a myristoyl group to the N-terminal glycine residue of certain cellular proteins.</text>
</comment>
<feature type="domain" description="Glycylpeptide N-tetradecanoyltransferase C-terminal" evidence="9">
    <location>
        <begin position="238"/>
        <end position="324"/>
    </location>
</feature>
<evidence type="ECO:0000256" key="2">
    <source>
        <dbReference type="ARBA" id="ARBA00012923"/>
    </source>
</evidence>
<name>K2N941_TRYCR</name>
<keyword evidence="3 5" id="KW-0808">Transferase</keyword>
<comment type="similarity">
    <text evidence="1 6">Belongs to the NMT family.</text>
</comment>
<dbReference type="InterPro" id="IPR016181">
    <property type="entry name" value="Acyl_CoA_acyltransferase"/>
</dbReference>
<dbReference type="PROSITE" id="PS00975">
    <property type="entry name" value="NMT_1"/>
    <property type="match status" value="1"/>
</dbReference>
<comment type="catalytic activity">
    <reaction evidence="5">
        <text>N-terminal glycyl-[protein] + tetradecanoyl-CoA = N-tetradecanoylglycyl-[protein] + CoA + H(+)</text>
        <dbReference type="Rhea" id="RHEA:15521"/>
        <dbReference type="Rhea" id="RHEA-COMP:12666"/>
        <dbReference type="Rhea" id="RHEA-COMP:12667"/>
        <dbReference type="ChEBI" id="CHEBI:15378"/>
        <dbReference type="ChEBI" id="CHEBI:57287"/>
        <dbReference type="ChEBI" id="CHEBI:57385"/>
        <dbReference type="ChEBI" id="CHEBI:64723"/>
        <dbReference type="ChEBI" id="CHEBI:133050"/>
        <dbReference type="EC" id="2.3.1.97"/>
    </reaction>
</comment>
<feature type="domain" description="Glycylpeptide N-tetradecanoyltransferase C-terminal" evidence="9">
    <location>
        <begin position="347"/>
        <end position="442"/>
    </location>
</feature>
<dbReference type="Pfam" id="PF01233">
    <property type="entry name" value="NMT"/>
    <property type="match status" value="2"/>
</dbReference>
<dbReference type="Gene3D" id="3.40.630.170">
    <property type="match status" value="1"/>
</dbReference>
<proteinExistence type="inferred from homology"/>
<feature type="region of interest" description="Disordered" evidence="7">
    <location>
        <begin position="1"/>
        <end position="42"/>
    </location>
</feature>
<dbReference type="PROSITE" id="PS00976">
    <property type="entry name" value="NMT_2"/>
    <property type="match status" value="1"/>
</dbReference>
<accession>K2N941</accession>
<gene>
    <name evidence="10" type="ORF">MOQ_004832</name>
</gene>
<comment type="caution">
    <text evidence="10">The sequence shown here is derived from an EMBL/GenBank/DDBJ whole genome shotgun (WGS) entry which is preliminary data.</text>
</comment>
<evidence type="ECO:0000256" key="6">
    <source>
        <dbReference type="RuleBase" id="RU004178"/>
    </source>
</evidence>
<evidence type="ECO:0000256" key="5">
    <source>
        <dbReference type="RuleBase" id="RU000586"/>
    </source>
</evidence>
<feature type="domain" description="Glycylpeptide N-tetradecanoyltransferase N-terminal" evidence="8">
    <location>
        <begin position="169"/>
        <end position="222"/>
    </location>
</feature>
<evidence type="ECO:0000313" key="11">
    <source>
        <dbReference type="Proteomes" id="UP000007350"/>
    </source>
</evidence>
<sequence>MAEEGSGLHQFWNTQPVPQSSTDAADTVGPLEASGTVDDVPTDPVAIASTLEWWSPDMDNKDDVRAIYELLRDNYVEDVESMFRFNYSEDFLRWALTPPGYHSSWHVAVRRKRDQMLMGFVSGIPVTMRMGTPKKVLQKNKTTEGKESEPEEKNNDHKSQEEKHYLEPRKICEINFLCVHKLLRAKRLAPILIKEVTRRVHLVNIWQAVYTAGRLLPTPFATADYYHRSLNPEKLVAVGFSMIPQQYQKFQNPLSMIKRFYELPAKPKTRGLRPMEPKDVPQVANLLRNKLATCDVAPVFTDEEVAHYTLPREGVLMSYVVEREVSGGGGSGSKGDSSRGKQNDTGTQKQITDFFSFFSLPSSIIGSSKHSVLNAAYVFYSANTSISLVHLMSDLLIVAHQQGFDVCNVVNILDNGDYLSELKFGRGDGNLHYYFYNWSYPIVQPSDVGLFML</sequence>
<feature type="region of interest" description="Disordered" evidence="7">
    <location>
        <begin position="326"/>
        <end position="346"/>
    </location>
</feature>
<feature type="compositionally biased region" description="Basic and acidic residues" evidence="7">
    <location>
        <begin position="141"/>
        <end position="162"/>
    </location>
</feature>
<dbReference type="EC" id="2.3.1.97" evidence="2 5"/>
<evidence type="ECO:0000259" key="9">
    <source>
        <dbReference type="Pfam" id="PF02799"/>
    </source>
</evidence>
<feature type="region of interest" description="Disordered" evidence="7">
    <location>
        <begin position="132"/>
        <end position="162"/>
    </location>
</feature>
<dbReference type="Pfam" id="PF02799">
    <property type="entry name" value="NMT_C"/>
    <property type="match status" value="2"/>
</dbReference>
<feature type="compositionally biased region" description="Polar residues" evidence="7">
    <location>
        <begin position="11"/>
        <end position="24"/>
    </location>
</feature>
<dbReference type="GO" id="GO:0004379">
    <property type="term" value="F:glycylpeptide N-tetradecanoyltransferase activity"/>
    <property type="evidence" value="ECO:0007669"/>
    <property type="project" value="UniProtKB-EC"/>
</dbReference>
<dbReference type="PIRSF" id="PIRSF015892">
    <property type="entry name" value="N-myristl_transf"/>
    <property type="match status" value="1"/>
</dbReference>
<feature type="domain" description="Glycylpeptide N-tetradecanoyltransferase N-terminal" evidence="8">
    <location>
        <begin position="31"/>
        <end position="131"/>
    </location>
</feature>
<dbReference type="EMBL" id="AHKC01010867">
    <property type="protein sequence ID" value="EKF31336.1"/>
    <property type="molecule type" value="Genomic_DNA"/>
</dbReference>
<keyword evidence="4 5" id="KW-0012">Acyltransferase</keyword>
<protein>
    <recommendedName>
        <fullName evidence="2 5">Glycylpeptide N-tetradecanoyltransferase</fullName>
        <ecNumber evidence="2 5">2.3.1.97</ecNumber>
    </recommendedName>
</protein>
<evidence type="ECO:0000256" key="7">
    <source>
        <dbReference type="SAM" id="MobiDB-lite"/>
    </source>
</evidence>
<dbReference type="InterPro" id="IPR022676">
    <property type="entry name" value="NMT_N"/>
</dbReference>
<evidence type="ECO:0000259" key="8">
    <source>
        <dbReference type="Pfam" id="PF01233"/>
    </source>
</evidence>
<dbReference type="InterPro" id="IPR022678">
    <property type="entry name" value="NMT_CS"/>
</dbReference>
<dbReference type="GO" id="GO:0005737">
    <property type="term" value="C:cytoplasm"/>
    <property type="evidence" value="ECO:0007669"/>
    <property type="project" value="TreeGrafter"/>
</dbReference>
<dbReference type="PANTHER" id="PTHR11377">
    <property type="entry name" value="N-MYRISTOYL TRANSFERASE"/>
    <property type="match status" value="1"/>
</dbReference>